<comment type="catalytic activity">
    <reaction evidence="17 19">
        <text>alpha-ribazole + adenosylcob(III)inamide-GDP = adenosylcob(III)alamin + GMP + H(+)</text>
        <dbReference type="Rhea" id="RHEA:16049"/>
        <dbReference type="ChEBI" id="CHEBI:10329"/>
        <dbReference type="ChEBI" id="CHEBI:15378"/>
        <dbReference type="ChEBI" id="CHEBI:18408"/>
        <dbReference type="ChEBI" id="CHEBI:58115"/>
        <dbReference type="ChEBI" id="CHEBI:60487"/>
        <dbReference type="EC" id="2.7.8.26"/>
    </reaction>
</comment>
<reference evidence="20 21" key="1">
    <citation type="submission" date="2019-03" db="EMBL/GenBank/DDBJ databases">
        <title>Ramlibacter henchirensis DSM 14656, whole genome shotgun sequence.</title>
        <authorList>
            <person name="Zhang X."/>
            <person name="Feng G."/>
            <person name="Zhu H."/>
        </authorList>
    </citation>
    <scope>NUCLEOTIDE SEQUENCE [LARGE SCALE GENOMIC DNA]</scope>
    <source>
        <strain evidence="20 21">DSM 14656</strain>
    </source>
</reference>
<comment type="pathway">
    <text evidence="3 19">Cofactor biosynthesis; adenosylcobalamin biosynthesis; adenosylcobalamin from cob(II)yrinate a,c-diamide: step 7/7.</text>
</comment>
<evidence type="ECO:0000256" key="17">
    <source>
        <dbReference type="ARBA" id="ARBA00048623"/>
    </source>
</evidence>
<evidence type="ECO:0000256" key="15">
    <source>
        <dbReference type="ARBA" id="ARBA00032605"/>
    </source>
</evidence>
<dbReference type="UniPathway" id="UPA00148">
    <property type="reaction ID" value="UER00238"/>
</dbReference>
<protein>
    <recommendedName>
        <fullName evidence="6 19">Adenosylcobinamide-GDP ribazoletransferase</fullName>
        <ecNumber evidence="5 19">2.7.8.26</ecNumber>
    </recommendedName>
    <alternativeName>
        <fullName evidence="16 19">Cobalamin synthase</fullName>
    </alternativeName>
    <alternativeName>
        <fullName evidence="15 19">Cobalamin-5'-phosphate synthase</fullName>
    </alternativeName>
</protein>
<feature type="transmembrane region" description="Helical" evidence="19">
    <location>
        <begin position="195"/>
        <end position="216"/>
    </location>
</feature>
<evidence type="ECO:0000256" key="8">
    <source>
        <dbReference type="ARBA" id="ARBA00022573"/>
    </source>
</evidence>
<keyword evidence="13 19" id="KW-0472">Membrane</keyword>
<evidence type="ECO:0000256" key="9">
    <source>
        <dbReference type="ARBA" id="ARBA00022679"/>
    </source>
</evidence>
<proteinExistence type="inferred from homology"/>
<comment type="cofactor">
    <cofactor evidence="1 19">
        <name>Mg(2+)</name>
        <dbReference type="ChEBI" id="CHEBI:18420"/>
    </cofactor>
</comment>
<evidence type="ECO:0000256" key="14">
    <source>
        <dbReference type="ARBA" id="ARBA00025228"/>
    </source>
</evidence>
<dbReference type="PANTHER" id="PTHR34148">
    <property type="entry name" value="ADENOSYLCOBINAMIDE-GDP RIBAZOLETRANSFERASE"/>
    <property type="match status" value="1"/>
</dbReference>
<evidence type="ECO:0000256" key="11">
    <source>
        <dbReference type="ARBA" id="ARBA00022842"/>
    </source>
</evidence>
<sequence>MAPAPRTTAFLRHYLVAVQFFTRLPVTRSLATWVGFSPEMLRASAAHFPGVGWLVGIASCAAFAIVSLFLPTTAFTPLAAAAAATACSVWMTGAFHEDGLADLADGLGGSPDRQRALEIMKDSRIGTYGAVALVMVLLVKVALLAVLGAVSPTAALAALLAGHVVSRFWPLLVIRTLPHIGDAAGSKSKPLADAIPARALAVGAAWCVVPLAVAALAQGLDFVGAGLTASAFGLLWMHRLLARRLQGFTGDGLGATQQVCELAFYLGAACALGAR</sequence>
<comment type="similarity">
    <text evidence="4 19">Belongs to the CobS family.</text>
</comment>
<dbReference type="AlphaFoldDB" id="A0A4Z0C812"/>
<evidence type="ECO:0000256" key="6">
    <source>
        <dbReference type="ARBA" id="ARBA00015850"/>
    </source>
</evidence>
<comment type="caution">
    <text evidence="20">The sequence shown here is derived from an EMBL/GenBank/DDBJ whole genome shotgun (WGS) entry which is preliminary data.</text>
</comment>
<keyword evidence="7 19" id="KW-1003">Cell membrane</keyword>
<keyword evidence="12 19" id="KW-1133">Transmembrane helix</keyword>
<comment type="function">
    <text evidence="14 19">Joins adenosylcobinamide-GDP and alpha-ribazole to generate adenosylcobalamin (Ado-cobalamin). Also synthesizes adenosylcobalamin 5'-phosphate from adenosylcobinamide-GDP and alpha-ribazole 5'-phosphate.</text>
</comment>
<evidence type="ECO:0000256" key="1">
    <source>
        <dbReference type="ARBA" id="ARBA00001946"/>
    </source>
</evidence>
<evidence type="ECO:0000256" key="12">
    <source>
        <dbReference type="ARBA" id="ARBA00022989"/>
    </source>
</evidence>
<dbReference type="HAMAP" id="MF_00719">
    <property type="entry name" value="CobS"/>
    <property type="match status" value="1"/>
</dbReference>
<dbReference type="Proteomes" id="UP000298180">
    <property type="component" value="Unassembled WGS sequence"/>
</dbReference>
<evidence type="ECO:0000256" key="16">
    <source>
        <dbReference type="ARBA" id="ARBA00032853"/>
    </source>
</evidence>
<dbReference type="PANTHER" id="PTHR34148:SF1">
    <property type="entry name" value="ADENOSYLCOBINAMIDE-GDP RIBAZOLETRANSFERASE"/>
    <property type="match status" value="1"/>
</dbReference>
<organism evidence="20 21">
    <name type="scientific">Ramlibacter henchirensis</name>
    <dbReference type="NCBI Taxonomy" id="204072"/>
    <lineage>
        <taxon>Bacteria</taxon>
        <taxon>Pseudomonadati</taxon>
        <taxon>Pseudomonadota</taxon>
        <taxon>Betaproteobacteria</taxon>
        <taxon>Burkholderiales</taxon>
        <taxon>Comamonadaceae</taxon>
        <taxon>Ramlibacter</taxon>
    </lineage>
</organism>
<feature type="transmembrane region" description="Helical" evidence="19">
    <location>
        <begin position="125"/>
        <end position="148"/>
    </location>
</feature>
<dbReference type="GO" id="GO:0008818">
    <property type="term" value="F:cobalamin 5'-phosphate synthase activity"/>
    <property type="evidence" value="ECO:0007669"/>
    <property type="project" value="UniProtKB-UniRule"/>
</dbReference>
<name>A0A4Z0C812_9BURK</name>
<feature type="transmembrane region" description="Helical" evidence="19">
    <location>
        <begin position="50"/>
        <end position="70"/>
    </location>
</feature>
<dbReference type="RefSeq" id="WP_135262656.1">
    <property type="nucleotide sequence ID" value="NZ_SMLM01000001.1"/>
</dbReference>
<comment type="catalytic activity">
    <reaction evidence="18 19">
        <text>alpha-ribazole 5'-phosphate + adenosylcob(III)inamide-GDP = adenosylcob(III)alamin 5'-phosphate + GMP + H(+)</text>
        <dbReference type="Rhea" id="RHEA:23560"/>
        <dbReference type="ChEBI" id="CHEBI:15378"/>
        <dbReference type="ChEBI" id="CHEBI:57918"/>
        <dbReference type="ChEBI" id="CHEBI:58115"/>
        <dbReference type="ChEBI" id="CHEBI:60487"/>
        <dbReference type="ChEBI" id="CHEBI:60493"/>
        <dbReference type="EC" id="2.7.8.26"/>
    </reaction>
</comment>
<evidence type="ECO:0000256" key="10">
    <source>
        <dbReference type="ARBA" id="ARBA00022692"/>
    </source>
</evidence>
<evidence type="ECO:0000256" key="4">
    <source>
        <dbReference type="ARBA" id="ARBA00010561"/>
    </source>
</evidence>
<evidence type="ECO:0000313" key="20">
    <source>
        <dbReference type="EMBL" id="TFZ06570.1"/>
    </source>
</evidence>
<evidence type="ECO:0000256" key="13">
    <source>
        <dbReference type="ARBA" id="ARBA00023136"/>
    </source>
</evidence>
<keyword evidence="11 19" id="KW-0460">Magnesium</keyword>
<keyword evidence="21" id="KW-1185">Reference proteome</keyword>
<dbReference type="EMBL" id="SMLM01000001">
    <property type="protein sequence ID" value="TFZ06570.1"/>
    <property type="molecule type" value="Genomic_DNA"/>
</dbReference>
<dbReference type="NCBIfam" id="TIGR00317">
    <property type="entry name" value="cobS"/>
    <property type="match status" value="1"/>
</dbReference>
<dbReference type="OrthoDB" id="9794626at2"/>
<evidence type="ECO:0000256" key="3">
    <source>
        <dbReference type="ARBA" id="ARBA00004663"/>
    </source>
</evidence>
<evidence type="ECO:0000313" key="21">
    <source>
        <dbReference type="Proteomes" id="UP000298180"/>
    </source>
</evidence>
<dbReference type="EC" id="2.7.8.26" evidence="5 19"/>
<gene>
    <name evidence="19 20" type="primary">cobS</name>
    <name evidence="20" type="ORF">EZ313_08040</name>
</gene>
<dbReference type="GO" id="GO:0009236">
    <property type="term" value="P:cobalamin biosynthetic process"/>
    <property type="evidence" value="ECO:0007669"/>
    <property type="project" value="UniProtKB-UniRule"/>
</dbReference>
<dbReference type="GO" id="GO:0005886">
    <property type="term" value="C:plasma membrane"/>
    <property type="evidence" value="ECO:0007669"/>
    <property type="project" value="UniProtKB-SubCell"/>
</dbReference>
<dbReference type="InterPro" id="IPR003805">
    <property type="entry name" value="CobS"/>
</dbReference>
<dbReference type="GO" id="GO:0051073">
    <property type="term" value="F:adenosylcobinamide-GDP ribazoletransferase activity"/>
    <property type="evidence" value="ECO:0007669"/>
    <property type="project" value="UniProtKB-UniRule"/>
</dbReference>
<feature type="transmembrane region" description="Helical" evidence="19">
    <location>
        <begin position="154"/>
        <end position="174"/>
    </location>
</feature>
<evidence type="ECO:0000256" key="5">
    <source>
        <dbReference type="ARBA" id="ARBA00013200"/>
    </source>
</evidence>
<evidence type="ECO:0000256" key="19">
    <source>
        <dbReference type="HAMAP-Rule" id="MF_00719"/>
    </source>
</evidence>
<keyword evidence="8 19" id="KW-0169">Cobalamin biosynthesis</keyword>
<evidence type="ECO:0000256" key="7">
    <source>
        <dbReference type="ARBA" id="ARBA00022475"/>
    </source>
</evidence>
<keyword evidence="9 19" id="KW-0808">Transferase</keyword>
<accession>A0A4Z0C812</accession>
<evidence type="ECO:0000256" key="18">
    <source>
        <dbReference type="ARBA" id="ARBA00049504"/>
    </source>
</evidence>
<keyword evidence="10 19" id="KW-0812">Transmembrane</keyword>
<evidence type="ECO:0000256" key="2">
    <source>
        <dbReference type="ARBA" id="ARBA00004651"/>
    </source>
</evidence>
<feature type="transmembrane region" description="Helical" evidence="19">
    <location>
        <begin position="222"/>
        <end position="241"/>
    </location>
</feature>
<comment type="subcellular location">
    <subcellularLocation>
        <location evidence="2 19">Cell membrane</location>
        <topology evidence="2 19">Multi-pass membrane protein</topology>
    </subcellularLocation>
</comment>
<dbReference type="Pfam" id="PF02654">
    <property type="entry name" value="CobS"/>
    <property type="match status" value="1"/>
</dbReference>